<feature type="compositionally biased region" description="Pro residues" evidence="6">
    <location>
        <begin position="411"/>
        <end position="426"/>
    </location>
</feature>
<dbReference type="OrthoDB" id="262529at2759"/>
<proteinExistence type="inferred from homology"/>
<name>M5G4W2_DACPD</name>
<keyword evidence="3" id="KW-0227">DNA damage</keyword>
<dbReference type="GO" id="GO:0035312">
    <property type="term" value="F:5'-3' DNA exonuclease activity"/>
    <property type="evidence" value="ECO:0007669"/>
    <property type="project" value="TreeGrafter"/>
</dbReference>
<feature type="domain" description="Metallo-beta-lactamase" evidence="8">
    <location>
        <begin position="185"/>
        <end position="353"/>
    </location>
</feature>
<dbReference type="GO" id="GO:0036297">
    <property type="term" value="P:interstrand cross-link repair"/>
    <property type="evidence" value="ECO:0007669"/>
    <property type="project" value="TreeGrafter"/>
</dbReference>
<dbReference type="Pfam" id="PF12706">
    <property type="entry name" value="Lactamase_B_2"/>
    <property type="match status" value="1"/>
</dbReference>
<dbReference type="HOGENOM" id="CLU_005260_4_1_1"/>
<dbReference type="Gene3D" id="3.40.50.12650">
    <property type="match status" value="1"/>
</dbReference>
<evidence type="ECO:0000259" key="8">
    <source>
        <dbReference type="Pfam" id="PF12706"/>
    </source>
</evidence>
<dbReference type="GeneID" id="63691684"/>
<keyword evidence="10" id="KW-1185">Reference proteome</keyword>
<keyword evidence="5" id="KW-0539">Nucleus</keyword>
<dbReference type="RefSeq" id="XP_040625690.1">
    <property type="nucleotide sequence ID" value="XM_040776622.1"/>
</dbReference>
<dbReference type="GO" id="GO:0005634">
    <property type="term" value="C:nucleus"/>
    <property type="evidence" value="ECO:0007669"/>
    <property type="project" value="UniProtKB-SubCell"/>
</dbReference>
<comment type="subcellular location">
    <subcellularLocation>
        <location evidence="1">Nucleus</location>
    </subcellularLocation>
</comment>
<feature type="compositionally biased region" description="Low complexity" evidence="6">
    <location>
        <begin position="110"/>
        <end position="121"/>
    </location>
</feature>
<evidence type="ECO:0000256" key="3">
    <source>
        <dbReference type="ARBA" id="ARBA00022763"/>
    </source>
</evidence>
<feature type="region of interest" description="Disordered" evidence="6">
    <location>
        <begin position="1"/>
        <end position="47"/>
    </location>
</feature>
<dbReference type="FunFam" id="3.40.50.12650:FF:000007">
    <property type="entry name" value="DNA cross-link repair 1A protein, variant"/>
    <property type="match status" value="1"/>
</dbReference>
<dbReference type="Proteomes" id="UP000030653">
    <property type="component" value="Unassembled WGS sequence"/>
</dbReference>
<feature type="region of interest" description="Disordered" evidence="6">
    <location>
        <begin position="73"/>
        <end position="133"/>
    </location>
</feature>
<dbReference type="PANTHER" id="PTHR23240:SF6">
    <property type="entry name" value="DNA CROSS-LINK REPAIR 1A PROTEIN"/>
    <property type="match status" value="1"/>
</dbReference>
<dbReference type="PANTHER" id="PTHR23240">
    <property type="entry name" value="DNA CROSS-LINK REPAIR PROTEIN PSO2/SNM1-RELATED"/>
    <property type="match status" value="1"/>
</dbReference>
<evidence type="ECO:0000313" key="10">
    <source>
        <dbReference type="Proteomes" id="UP000030653"/>
    </source>
</evidence>
<dbReference type="GO" id="GO:0003684">
    <property type="term" value="F:damaged DNA binding"/>
    <property type="evidence" value="ECO:0007669"/>
    <property type="project" value="TreeGrafter"/>
</dbReference>
<dbReference type="STRING" id="1858805.M5G4W2"/>
<dbReference type="OMA" id="YMIYGVP"/>
<gene>
    <name evidence="9" type="ORF">DACRYDRAFT_83348</name>
</gene>
<evidence type="ECO:0000259" key="7">
    <source>
        <dbReference type="Pfam" id="PF07522"/>
    </source>
</evidence>
<keyword evidence="4" id="KW-0234">DNA repair</keyword>
<dbReference type="CDD" id="cd16273">
    <property type="entry name" value="SNM1A-1C-like_MBL-fold"/>
    <property type="match status" value="1"/>
</dbReference>
<accession>M5G4W2</accession>
<evidence type="ECO:0000256" key="5">
    <source>
        <dbReference type="ARBA" id="ARBA00023242"/>
    </source>
</evidence>
<dbReference type="SUPFAM" id="SSF56281">
    <property type="entry name" value="Metallo-hydrolase/oxidoreductase"/>
    <property type="match status" value="1"/>
</dbReference>
<dbReference type="EMBL" id="JH795872">
    <property type="protein sequence ID" value="EJT98792.1"/>
    <property type="molecule type" value="Genomic_DNA"/>
</dbReference>
<protein>
    <submittedName>
        <fullName evidence="9">DRMBL-domain-containing protein</fullName>
    </submittedName>
</protein>
<comment type="similarity">
    <text evidence="2">Belongs to the DNA repair metallo-beta-lactamase (DRMBL) family.</text>
</comment>
<evidence type="ECO:0000256" key="4">
    <source>
        <dbReference type="ARBA" id="ARBA00023204"/>
    </source>
</evidence>
<evidence type="ECO:0000256" key="1">
    <source>
        <dbReference type="ARBA" id="ARBA00004123"/>
    </source>
</evidence>
<sequence>MGDDELVPDEGGVEFEGDDDVEEIGDFEQDAADVDSESQDGAAARTSGCPICGAIIEDLAKLQLHVNACLDTPPVASSSFPPAPKTRYQPKQKPISARSPSPLKPLPIDPSYTLPSPSSTLAPPPRGNPSAFSVLMSQNKDHLAWAAAEQHEVRGPRSGAGRRKAPFYKVMQGMPIAVDAFRYGKIPGVTAYCLTHAHSDHYTNLSSSWKHGPIYCSSTTANLIKLNLSVAPEYVHPLPLNTPTTLPNTGGVQVILLEANHCPGSVLFLFIGRQTVNAGDSPISSPFVGSQRTFRYLHCGDFRACPAHALHPEIKGKKLDLVYLDTTYLNPRYCFPPQRQVVDACASLAKRMVLGTEEEKEDKPKGVTQSVLRGWFKAEPKEEAVEPGLEIEEELALDPEEELDVTFNGDLPPPLPPPPKPLPAPHPTSAAEESKPSTPGKTLVAIGTYSIGKERIVKAIALALGSKIYCDARKRGLLLAQDDPELHSLLTTDPYSCQVHLLPLQSITVDRMQDYLEQFKGLFDRVLGFRPTGWTYVPPAGMDVMPDVSRVIVRDQKRVFDETALKPTRAASQKYMLYGVPYSEHSSFFELTCFALSVDVGKIIATVNVHSASSRGKMQKWFEKWDVERKRRRNAGHEVVQYRTVDYW</sequence>
<dbReference type="InterPro" id="IPR001279">
    <property type="entry name" value="Metallo-B-lactamas"/>
</dbReference>
<dbReference type="InterPro" id="IPR011084">
    <property type="entry name" value="DRMBL"/>
</dbReference>
<dbReference type="InterPro" id="IPR036866">
    <property type="entry name" value="RibonucZ/Hydroxyglut_hydro"/>
</dbReference>
<reference evidence="9 10" key="1">
    <citation type="journal article" date="2012" name="Science">
        <title>The Paleozoic origin of enzymatic lignin decomposition reconstructed from 31 fungal genomes.</title>
        <authorList>
            <person name="Floudas D."/>
            <person name="Binder M."/>
            <person name="Riley R."/>
            <person name="Barry K."/>
            <person name="Blanchette R.A."/>
            <person name="Henrissat B."/>
            <person name="Martinez A.T."/>
            <person name="Otillar R."/>
            <person name="Spatafora J.W."/>
            <person name="Yadav J.S."/>
            <person name="Aerts A."/>
            <person name="Benoit I."/>
            <person name="Boyd A."/>
            <person name="Carlson A."/>
            <person name="Copeland A."/>
            <person name="Coutinho P.M."/>
            <person name="de Vries R.P."/>
            <person name="Ferreira P."/>
            <person name="Findley K."/>
            <person name="Foster B."/>
            <person name="Gaskell J."/>
            <person name="Glotzer D."/>
            <person name="Gorecki P."/>
            <person name="Heitman J."/>
            <person name="Hesse C."/>
            <person name="Hori C."/>
            <person name="Igarashi K."/>
            <person name="Jurgens J.A."/>
            <person name="Kallen N."/>
            <person name="Kersten P."/>
            <person name="Kohler A."/>
            <person name="Kuees U."/>
            <person name="Kumar T.K.A."/>
            <person name="Kuo A."/>
            <person name="LaButti K."/>
            <person name="Larrondo L.F."/>
            <person name="Lindquist E."/>
            <person name="Ling A."/>
            <person name="Lombard V."/>
            <person name="Lucas S."/>
            <person name="Lundell T."/>
            <person name="Martin R."/>
            <person name="McLaughlin D.J."/>
            <person name="Morgenstern I."/>
            <person name="Morin E."/>
            <person name="Murat C."/>
            <person name="Nagy L.G."/>
            <person name="Nolan M."/>
            <person name="Ohm R.A."/>
            <person name="Patyshakuliyeva A."/>
            <person name="Rokas A."/>
            <person name="Ruiz-Duenas F.J."/>
            <person name="Sabat G."/>
            <person name="Salamov A."/>
            <person name="Samejima M."/>
            <person name="Schmutz J."/>
            <person name="Slot J.C."/>
            <person name="St John F."/>
            <person name="Stenlid J."/>
            <person name="Sun H."/>
            <person name="Sun S."/>
            <person name="Syed K."/>
            <person name="Tsang A."/>
            <person name="Wiebenga A."/>
            <person name="Young D."/>
            <person name="Pisabarro A."/>
            <person name="Eastwood D.C."/>
            <person name="Martin F."/>
            <person name="Cullen D."/>
            <person name="Grigoriev I.V."/>
            <person name="Hibbett D.S."/>
        </authorList>
    </citation>
    <scope>NUCLEOTIDE SEQUENCE [LARGE SCALE GENOMIC DNA]</scope>
    <source>
        <strain evidence="9 10">DJM-731 SS1</strain>
    </source>
</reference>
<evidence type="ECO:0000256" key="6">
    <source>
        <dbReference type="SAM" id="MobiDB-lite"/>
    </source>
</evidence>
<feature type="region of interest" description="Disordered" evidence="6">
    <location>
        <begin position="404"/>
        <end position="441"/>
    </location>
</feature>
<dbReference type="AlphaFoldDB" id="M5G4W2"/>
<feature type="compositionally biased region" description="Acidic residues" evidence="6">
    <location>
        <begin position="1"/>
        <end position="38"/>
    </location>
</feature>
<dbReference type="Pfam" id="PF07522">
    <property type="entry name" value="DRMBL"/>
    <property type="match status" value="1"/>
</dbReference>
<dbReference type="GO" id="GO:0006303">
    <property type="term" value="P:double-strand break repair via nonhomologous end joining"/>
    <property type="evidence" value="ECO:0007669"/>
    <property type="project" value="TreeGrafter"/>
</dbReference>
<evidence type="ECO:0000256" key="2">
    <source>
        <dbReference type="ARBA" id="ARBA00010304"/>
    </source>
</evidence>
<feature type="domain" description="DNA repair metallo-beta-lactamase" evidence="7">
    <location>
        <begin position="484"/>
        <end position="610"/>
    </location>
</feature>
<dbReference type="Gene3D" id="3.60.15.10">
    <property type="entry name" value="Ribonuclease Z/Hydroxyacylglutathione hydrolase-like"/>
    <property type="match status" value="1"/>
</dbReference>
<evidence type="ECO:0000313" key="9">
    <source>
        <dbReference type="EMBL" id="EJT98792.1"/>
    </source>
</evidence>
<organism evidence="9 10">
    <name type="scientific">Dacryopinax primogenitus (strain DJM 731)</name>
    <name type="common">Brown rot fungus</name>
    <dbReference type="NCBI Taxonomy" id="1858805"/>
    <lineage>
        <taxon>Eukaryota</taxon>
        <taxon>Fungi</taxon>
        <taxon>Dikarya</taxon>
        <taxon>Basidiomycota</taxon>
        <taxon>Agaricomycotina</taxon>
        <taxon>Dacrymycetes</taxon>
        <taxon>Dacrymycetales</taxon>
        <taxon>Dacrymycetaceae</taxon>
        <taxon>Dacryopinax</taxon>
    </lineage>
</organism>